<proteinExistence type="predicted"/>
<dbReference type="InterPro" id="IPR052934">
    <property type="entry name" value="Methyl-DNA_Rec/Restrict_Enz"/>
</dbReference>
<reference evidence="2 3" key="1">
    <citation type="submission" date="2024-09" db="EMBL/GenBank/DDBJ databases">
        <authorList>
            <person name="Sun Q."/>
            <person name="Mori K."/>
        </authorList>
    </citation>
    <scope>NUCLEOTIDE SEQUENCE [LARGE SCALE GENOMIC DNA]</scope>
    <source>
        <strain evidence="2 3">CGMCC 1.12926</strain>
    </source>
</reference>
<gene>
    <name evidence="2" type="ORF">ACFFLS_21655</name>
</gene>
<keyword evidence="3" id="KW-1185">Reference proteome</keyword>
<dbReference type="InterPro" id="IPR027417">
    <property type="entry name" value="P-loop_NTPase"/>
</dbReference>
<evidence type="ECO:0000313" key="3">
    <source>
        <dbReference type="Proteomes" id="UP001589734"/>
    </source>
</evidence>
<comment type="caution">
    <text evidence="2">The sequence shown here is derived from an EMBL/GenBank/DDBJ whole genome shotgun (WGS) entry which is preliminary data.</text>
</comment>
<evidence type="ECO:0000259" key="1">
    <source>
        <dbReference type="Pfam" id="PF07728"/>
    </source>
</evidence>
<sequence>MDNLQLNDELLEYLLNEREKDPKLKFGVRVQNNKNRLEQGYWFPGDGRYLWLSFYKKGDSKNKTKTIGLVYTIKDDGSISNWIEVVYKSESTPDTRRFYETVKGIISGATNLPLEEKDIENTLTMFQLNNTTYLENLEFFLKKIKPKIDQSIINFELEKDFFYTESEFLSNIAKINLHRNKKNQITVPMQTLPQRKHNLNQILYGPPGTGKTYNTINKALSILESKTDEEINSETRDTLKIKFDEYIKNGQVVFTTFHQSMSYEDFIEGIKPAKPDDNDPFLKYSIQEGLFKRACATAAYLCYRKYQKTKRQTFRYSFDDLYDAFIEKIQDSLKAKTPHVYKTLTGKDVTIIEINSNDSIKARAKNSIANRKPAPLTKENLQKLYDKFNNVAEITTLKQVRETVEISPRITEFYAIFKGLKEFEAQEFKPDTDVLDEDVEAEKYDIEEIIKKFNGGVYTNAIKEFGKTAEPVVLIIDEINRGNVSQIFGELITLLEEDKRLGKDEALEVALPYSKEKFGVPSNLYIIGTMNTADRSVESLDTALRRRFCFEEMPPVYHLNGLQNEIFGHKAFEILEKINLRIEKLLDKDHKIGHFYLLNKDEDSIIDSFYKNIIPLLQEYFFGDYSKIGLVLGKGFVYLKESNKESNIFAKFDDFENDFEDRNVYEIIDYRDELDEKMKFGQAIQYLMNK</sequence>
<dbReference type="InterPro" id="IPR011704">
    <property type="entry name" value="ATPase_dyneun-rel_AAA"/>
</dbReference>
<dbReference type="PANTHER" id="PTHR37291">
    <property type="entry name" value="5-METHYLCYTOSINE-SPECIFIC RESTRICTION ENZYME B"/>
    <property type="match status" value="1"/>
</dbReference>
<protein>
    <submittedName>
        <fullName evidence="2">McrB family protein</fullName>
    </submittedName>
</protein>
<dbReference type="Pfam" id="PF07728">
    <property type="entry name" value="AAA_5"/>
    <property type="match status" value="1"/>
</dbReference>
<feature type="domain" description="ATPase dynein-related AAA" evidence="1">
    <location>
        <begin position="444"/>
        <end position="548"/>
    </location>
</feature>
<accession>A0ABV6BW40</accession>
<dbReference type="PANTHER" id="PTHR37291:SF1">
    <property type="entry name" value="TYPE IV METHYL-DIRECTED RESTRICTION ENZYME ECOKMCRB SUBUNIT"/>
    <property type="match status" value="1"/>
</dbReference>
<dbReference type="Gene3D" id="3.40.50.300">
    <property type="entry name" value="P-loop containing nucleotide triphosphate hydrolases"/>
    <property type="match status" value="1"/>
</dbReference>
<evidence type="ECO:0000313" key="2">
    <source>
        <dbReference type="EMBL" id="MFC0079668.1"/>
    </source>
</evidence>
<dbReference type="RefSeq" id="WP_379689645.1">
    <property type="nucleotide sequence ID" value="NZ_JBHLYW010000022.1"/>
</dbReference>
<dbReference type="EMBL" id="JBHLYW010000022">
    <property type="protein sequence ID" value="MFC0079668.1"/>
    <property type="molecule type" value="Genomic_DNA"/>
</dbReference>
<organism evidence="2 3">
    <name type="scientific">Flavobacterium procerum</name>
    <dbReference type="NCBI Taxonomy" id="1455569"/>
    <lineage>
        <taxon>Bacteria</taxon>
        <taxon>Pseudomonadati</taxon>
        <taxon>Bacteroidota</taxon>
        <taxon>Flavobacteriia</taxon>
        <taxon>Flavobacteriales</taxon>
        <taxon>Flavobacteriaceae</taxon>
        <taxon>Flavobacterium</taxon>
    </lineage>
</organism>
<name>A0ABV6BW40_9FLAO</name>
<dbReference type="SUPFAM" id="SSF52540">
    <property type="entry name" value="P-loop containing nucleoside triphosphate hydrolases"/>
    <property type="match status" value="1"/>
</dbReference>
<dbReference type="Proteomes" id="UP001589734">
    <property type="component" value="Unassembled WGS sequence"/>
</dbReference>